<name>C9RRF2_FIBSS</name>
<evidence type="ECO:0000313" key="1">
    <source>
        <dbReference type="EMBL" id="ACX75138.1"/>
    </source>
</evidence>
<dbReference type="HOGENOM" id="CLU_371627_0_0_0"/>
<dbReference type="KEGG" id="fsu:Fisuc_1541"/>
<dbReference type="OrthoDB" id="10008118at2"/>
<keyword evidence="4" id="KW-1185">Reference proteome</keyword>
<accession>C9RRF2</accession>
<reference evidence="3" key="2">
    <citation type="submission" date="2010-08" db="EMBL/GenBank/DDBJ databases">
        <title>Complete sequence of Fibrobacter succinogenes subsp. succinogenes S85.</title>
        <authorList>
            <person name="Durkin A.S."/>
            <person name="Nelson K.E."/>
            <person name="Morrison M."/>
            <person name="Forsberg C.W."/>
            <person name="Wilson D.B."/>
            <person name="Russell J.B."/>
            <person name="Cann I.K.O."/>
            <person name="Mackie R.I."/>
            <person name="White B.A."/>
        </authorList>
    </citation>
    <scope>NUCLEOTIDE SEQUENCE [LARGE SCALE GENOMIC DNA]</scope>
    <source>
        <strain evidence="3">ATCC 19169 / S85</strain>
    </source>
</reference>
<evidence type="ECO:0008006" key="5">
    <source>
        <dbReference type="Google" id="ProtNLM"/>
    </source>
</evidence>
<dbReference type="eggNOG" id="COG0457">
    <property type="taxonomic scope" value="Bacteria"/>
</dbReference>
<dbReference type="RefSeq" id="WP_014546227.1">
    <property type="nucleotide sequence ID" value="NC_013410.1"/>
</dbReference>
<dbReference type="Proteomes" id="UP000000517">
    <property type="component" value="Chromosome"/>
</dbReference>
<protein>
    <recommendedName>
        <fullName evidence="5">DUF3800 domain-containing protein</fullName>
    </recommendedName>
</protein>
<dbReference type="Proteomes" id="UP000001497">
    <property type="component" value="Chromosome"/>
</dbReference>
<organism evidence="2 3">
    <name type="scientific">Fibrobacter succinogenes (strain ATCC 19169 / S85)</name>
    <dbReference type="NCBI Taxonomy" id="59374"/>
    <lineage>
        <taxon>Bacteria</taxon>
        <taxon>Pseudomonadati</taxon>
        <taxon>Fibrobacterota</taxon>
        <taxon>Fibrobacteria</taxon>
        <taxon>Fibrobacterales</taxon>
        <taxon>Fibrobacteraceae</taxon>
        <taxon>Fibrobacter</taxon>
    </lineage>
</organism>
<evidence type="ECO:0000313" key="2">
    <source>
        <dbReference type="EMBL" id="ADL24879.1"/>
    </source>
</evidence>
<evidence type="ECO:0000313" key="4">
    <source>
        <dbReference type="Proteomes" id="UP000001497"/>
    </source>
</evidence>
<dbReference type="STRING" id="59374.FSU_2023"/>
<sequence>MAYWNVGIDESGVFTYYNTKGKHSFVCAAITQESPDSLEEKFANLFYMMKGREHRNDWELLSYFHAMERSNDDNNTIFSNLKNSVYKAVVSKGRPLVLCNPQHWWLSGVMSVLRQIVMLDEIKTGDTLDIFLATRSMNVVGLFVNNYENNSQEEGASWKRYHEILQGDLLRWIKAVDKKVLNIYLHCVPANESGSVTLADQTVGMVWKNCTGYLGNKVCYTECADFYEMYNVESSASDRPLGNTNENACKRFMEESNYLTALQFWLRAFFAKENIPFKLFSDIMKGAYADVHTYVEAWKIVLDTCEYALDNRGEDSQLIDRVFKLEPELQNEYAQVEGLKDVHLLMDIWRVLEKVSSHRGDTNCKVLDYVDSFWKKGGQEIGSTLDRWKSYLQTKLIGAQIPFNGYDFASVSDRMEPLLDCHEKLCSLPFPFENATVDDELAALLGTCGQAAAFQENLDDAISCFEDDYANSSEGWKSMPASFMVTVLHRKQDFESACAWFEKQTGGDSFESFGKTLSSSSDKWLMINYFKILVLAQMQERNVEPIIPDLESWNIQNSYPWPLVLKWAAFALMLSGQGERGVELLDTAHKLLQKGGFTIKTLSLPILQMLYCVTEDELYEAAYKELLEKLTASCKMFKAYVENHSESFALDKDKGLWNAAMILPFNYA</sequence>
<dbReference type="KEGG" id="fsc:FSU_2023"/>
<dbReference type="EMBL" id="CP002158">
    <property type="protein sequence ID" value="ADL24879.1"/>
    <property type="molecule type" value="Genomic_DNA"/>
</dbReference>
<proteinExistence type="predicted"/>
<reference evidence="2" key="3">
    <citation type="submission" date="2010-08" db="EMBL/GenBank/DDBJ databases">
        <authorList>
            <person name="Durkin A.S."/>
            <person name="Nelson K.E."/>
            <person name="Morrison M."/>
            <person name="Forsberg C.W."/>
            <person name="Wilson D.B."/>
            <person name="Russell J.B."/>
            <person name="Cann I.K.O."/>
            <person name="Mackie R.I."/>
            <person name="White B.A."/>
        </authorList>
    </citation>
    <scope>NUCLEOTIDE SEQUENCE</scope>
    <source>
        <strain evidence="2">S85</strain>
    </source>
</reference>
<reference evidence="1 4" key="1">
    <citation type="submission" date="2009-10" db="EMBL/GenBank/DDBJ databases">
        <title>Complete sequence of Fibrobacter succinogenes subsp. succinogenes S85.</title>
        <authorList>
            <consortium name="US DOE Joint Genome Institute"/>
            <person name="Lucas S."/>
            <person name="Copeland A."/>
            <person name="Lapidus A."/>
            <person name="Glavina del Rio T."/>
            <person name="Tice H."/>
            <person name="Bruce D."/>
            <person name="Goodwin L."/>
            <person name="Pitluck S."/>
            <person name="Chertkov O."/>
            <person name="Detter J.C."/>
            <person name="Han C."/>
            <person name="Tapia R."/>
            <person name="Larimer F."/>
            <person name="Land M."/>
            <person name="Hauser L."/>
            <person name="Kyrpides N."/>
            <person name="Mikhailova N."/>
            <person name="Weimer P.J."/>
            <person name="Stevenson D.M."/>
            <person name="Boyum J."/>
            <person name="Brumm P.I."/>
            <person name="Mead D."/>
        </authorList>
    </citation>
    <scope>NUCLEOTIDE SEQUENCE [LARGE SCALE GENOMIC DNA]</scope>
    <source>
        <strain evidence="4">ATCC 19169 / S85</strain>
        <strain evidence="1">S85</strain>
    </source>
</reference>
<dbReference type="AlphaFoldDB" id="C9RRF2"/>
<gene>
    <name evidence="1" type="ordered locus">Fisuc_1541</name>
    <name evidence="2" type="ordered locus">FSU_2023</name>
</gene>
<dbReference type="EMBL" id="CP001792">
    <property type="protein sequence ID" value="ACX75138.1"/>
    <property type="molecule type" value="Genomic_DNA"/>
</dbReference>
<evidence type="ECO:0000313" key="3">
    <source>
        <dbReference type="Proteomes" id="UP000000517"/>
    </source>
</evidence>